<evidence type="ECO:0000256" key="5">
    <source>
        <dbReference type="ARBA" id="ARBA00023136"/>
    </source>
</evidence>
<evidence type="ECO:0000256" key="3">
    <source>
        <dbReference type="ARBA" id="ARBA00022692"/>
    </source>
</evidence>
<dbReference type="PANTHER" id="PTHR10556:SF35">
    <property type="entry name" value="3-OXO-5-ALPHA-STEROID 4-DEHYDROGENASE FAMILY PROTEIN"/>
    <property type="match status" value="1"/>
</dbReference>
<dbReference type="AlphaFoldDB" id="A0A9W7L6Z7"/>
<dbReference type="EMBL" id="BRYA01000072">
    <property type="protein sequence ID" value="GMI37218.1"/>
    <property type="molecule type" value="Genomic_DNA"/>
</dbReference>
<dbReference type="InterPro" id="IPR001104">
    <property type="entry name" value="3-oxo-5_a-steroid_4-DH_C"/>
</dbReference>
<evidence type="ECO:0000259" key="7">
    <source>
        <dbReference type="Pfam" id="PF02544"/>
    </source>
</evidence>
<reference evidence="9" key="1">
    <citation type="journal article" date="2023" name="Commun. Biol.">
        <title>Genome analysis of Parmales, the sister group of diatoms, reveals the evolutionary specialization of diatoms from phago-mixotrophs to photoautotrophs.</title>
        <authorList>
            <person name="Ban H."/>
            <person name="Sato S."/>
            <person name="Yoshikawa S."/>
            <person name="Yamada K."/>
            <person name="Nakamura Y."/>
            <person name="Ichinomiya M."/>
            <person name="Sato N."/>
            <person name="Blanc-Mathieu R."/>
            <person name="Endo H."/>
            <person name="Kuwata A."/>
            <person name="Ogata H."/>
        </authorList>
    </citation>
    <scope>NUCLEOTIDE SEQUENCE [LARGE SCALE GENOMIC DNA]</scope>
</reference>
<protein>
    <recommendedName>
        <fullName evidence="7">3-oxo-5-alpha-steroid 4-dehydrogenase C-terminal domain-containing protein</fullName>
    </recommendedName>
</protein>
<dbReference type="Pfam" id="PF02544">
    <property type="entry name" value="Steroid_dh"/>
    <property type="match status" value="1"/>
</dbReference>
<feature type="transmembrane region" description="Helical" evidence="6">
    <location>
        <begin position="113"/>
        <end position="134"/>
    </location>
</feature>
<dbReference type="PANTHER" id="PTHR10556">
    <property type="entry name" value="3-OXO-5-ALPHA-STEROID 4-DEHYDROGENASE"/>
    <property type="match status" value="1"/>
</dbReference>
<accession>A0A9W7L6Z7</accession>
<dbReference type="GO" id="GO:0006629">
    <property type="term" value="P:lipid metabolic process"/>
    <property type="evidence" value="ECO:0007669"/>
    <property type="project" value="InterPro"/>
</dbReference>
<gene>
    <name evidence="8" type="ORF">TrCOL_g10034</name>
</gene>
<evidence type="ECO:0000313" key="9">
    <source>
        <dbReference type="Proteomes" id="UP001165065"/>
    </source>
</evidence>
<dbReference type="PROSITE" id="PS50244">
    <property type="entry name" value="S5A_REDUCTASE"/>
    <property type="match status" value="1"/>
</dbReference>
<organism evidence="8 9">
    <name type="scientific">Triparma columacea</name>
    <dbReference type="NCBI Taxonomy" id="722753"/>
    <lineage>
        <taxon>Eukaryota</taxon>
        <taxon>Sar</taxon>
        <taxon>Stramenopiles</taxon>
        <taxon>Ochrophyta</taxon>
        <taxon>Bolidophyceae</taxon>
        <taxon>Parmales</taxon>
        <taxon>Triparmaceae</taxon>
        <taxon>Triparma</taxon>
    </lineage>
</organism>
<proteinExistence type="inferred from homology"/>
<evidence type="ECO:0000256" key="2">
    <source>
        <dbReference type="ARBA" id="ARBA00007742"/>
    </source>
</evidence>
<keyword evidence="9" id="KW-1185">Reference proteome</keyword>
<feature type="transmembrane region" description="Helical" evidence="6">
    <location>
        <begin position="140"/>
        <end position="164"/>
    </location>
</feature>
<dbReference type="OrthoDB" id="540503at2759"/>
<comment type="subcellular location">
    <subcellularLocation>
        <location evidence="1">Membrane</location>
        <topology evidence="1">Multi-pass membrane protein</topology>
    </subcellularLocation>
</comment>
<comment type="similarity">
    <text evidence="2">Belongs to the steroid 5-alpha reductase family.</text>
</comment>
<feature type="transmembrane region" description="Helical" evidence="6">
    <location>
        <begin position="208"/>
        <end position="232"/>
    </location>
</feature>
<evidence type="ECO:0000256" key="6">
    <source>
        <dbReference type="SAM" id="Phobius"/>
    </source>
</evidence>
<sequence>MAPLMPTVGTNIGSIALTSFQILYCASYWAEISSPTPYSRFALPPTSSSPTSSISSRSGMLIIYTPALLVSLISFLTSPSLNGREHLSSFLLILHFGKRVLEVSFLHKYSGTMPLSIASLIATTYAITSGSVLLQQRTVAAYGGGIPVVALLGFVFGQAGNFYHHYLLASLRVSGTKGQVVSSRYVLPSGGLFSLCVSPHYFFEVISWFSFGAVCHHLNAYLAALGMACYLAGRSVSNQRWSEDKFDGWKRKKNMIPFIF</sequence>
<dbReference type="GO" id="GO:0016020">
    <property type="term" value="C:membrane"/>
    <property type="evidence" value="ECO:0007669"/>
    <property type="project" value="UniProtKB-SubCell"/>
</dbReference>
<evidence type="ECO:0000256" key="1">
    <source>
        <dbReference type="ARBA" id="ARBA00004141"/>
    </source>
</evidence>
<feature type="domain" description="3-oxo-5-alpha-steroid 4-dehydrogenase C-terminal" evidence="7">
    <location>
        <begin position="147"/>
        <end position="260"/>
    </location>
</feature>
<feature type="transmembrane region" description="Helical" evidence="6">
    <location>
        <begin position="61"/>
        <end position="81"/>
    </location>
</feature>
<keyword evidence="5 6" id="KW-0472">Membrane</keyword>
<dbReference type="GO" id="GO:0016627">
    <property type="term" value="F:oxidoreductase activity, acting on the CH-CH group of donors"/>
    <property type="evidence" value="ECO:0007669"/>
    <property type="project" value="InterPro"/>
</dbReference>
<keyword evidence="3 6" id="KW-0812">Transmembrane</keyword>
<name>A0A9W7L6Z7_9STRA</name>
<evidence type="ECO:0000313" key="8">
    <source>
        <dbReference type="EMBL" id="GMI37218.1"/>
    </source>
</evidence>
<keyword evidence="4 6" id="KW-1133">Transmembrane helix</keyword>
<dbReference type="Proteomes" id="UP001165065">
    <property type="component" value="Unassembled WGS sequence"/>
</dbReference>
<comment type="caution">
    <text evidence="8">The sequence shown here is derived from an EMBL/GenBank/DDBJ whole genome shotgun (WGS) entry which is preliminary data.</text>
</comment>
<dbReference type="InterPro" id="IPR039357">
    <property type="entry name" value="SRD5A/TECR"/>
</dbReference>
<evidence type="ECO:0000256" key="4">
    <source>
        <dbReference type="ARBA" id="ARBA00022989"/>
    </source>
</evidence>